<dbReference type="GO" id="GO:0043565">
    <property type="term" value="F:sequence-specific DNA binding"/>
    <property type="evidence" value="ECO:0007669"/>
    <property type="project" value="TreeGrafter"/>
</dbReference>
<proteinExistence type="predicted"/>
<dbReference type="STRING" id="138119.DSY2200"/>
<evidence type="ECO:0000256" key="2">
    <source>
        <dbReference type="ARBA" id="ARBA00022679"/>
    </source>
</evidence>
<dbReference type="HOGENOM" id="CLU_063430_1_1_9"/>
<evidence type="ECO:0000256" key="3">
    <source>
        <dbReference type="ARBA" id="ARBA00022691"/>
    </source>
</evidence>
<evidence type="ECO:0000313" key="4">
    <source>
        <dbReference type="EMBL" id="BAE83989.1"/>
    </source>
</evidence>
<organism evidence="4 5">
    <name type="scientific">Desulfitobacterium hafniense (strain Y51)</name>
    <dbReference type="NCBI Taxonomy" id="138119"/>
    <lineage>
        <taxon>Bacteria</taxon>
        <taxon>Bacillati</taxon>
        <taxon>Bacillota</taxon>
        <taxon>Clostridia</taxon>
        <taxon>Eubacteriales</taxon>
        <taxon>Desulfitobacteriaceae</taxon>
        <taxon>Desulfitobacterium</taxon>
    </lineage>
</organism>
<dbReference type="AlphaFoldDB" id="Q24VF3"/>
<evidence type="ECO:0000256" key="1">
    <source>
        <dbReference type="ARBA" id="ARBA00022603"/>
    </source>
</evidence>
<dbReference type="eggNOG" id="COG0338">
    <property type="taxonomic scope" value="Bacteria"/>
</dbReference>
<dbReference type="SUPFAM" id="SSF53335">
    <property type="entry name" value="S-adenosyl-L-methionine-dependent methyltransferases"/>
    <property type="match status" value="1"/>
</dbReference>
<dbReference type="InterPro" id="IPR012327">
    <property type="entry name" value="MeTrfase_D12"/>
</dbReference>
<dbReference type="Proteomes" id="UP000001946">
    <property type="component" value="Chromosome"/>
</dbReference>
<dbReference type="KEGG" id="dsy:DSY2200"/>
<dbReference type="GO" id="GO:0032259">
    <property type="term" value="P:methylation"/>
    <property type="evidence" value="ECO:0007669"/>
    <property type="project" value="UniProtKB-KW"/>
</dbReference>
<dbReference type="PANTHER" id="PTHR30481">
    <property type="entry name" value="DNA ADENINE METHYLASE"/>
    <property type="match status" value="1"/>
</dbReference>
<reference evidence="4 5" key="1">
    <citation type="journal article" date="2006" name="J. Bacteriol.">
        <title>Complete genome sequence of the dehalorespiring bacterium Desulfitobacterium hafniense Y51 and comparison with Dehalococcoides ethenogenes 195.</title>
        <authorList>
            <person name="Nonaka H."/>
            <person name="Keresztes G."/>
            <person name="Shinoda Y."/>
            <person name="Ikenaga Y."/>
            <person name="Abe M."/>
            <person name="Naito K."/>
            <person name="Inatomi K."/>
            <person name="Furukawa K."/>
            <person name="Inui M."/>
            <person name="Yukawa H."/>
        </authorList>
    </citation>
    <scope>NUCLEOTIDE SEQUENCE [LARGE SCALE GENOMIC DNA]</scope>
    <source>
        <strain evidence="4 5">Y51</strain>
    </source>
</reference>
<dbReference type="PANTHER" id="PTHR30481:SF4">
    <property type="entry name" value="SITE-SPECIFIC DNA-METHYLTRANSFERASE (ADENINE-SPECIFIC)"/>
    <property type="match status" value="1"/>
</dbReference>
<name>Q24VF3_DESHY</name>
<dbReference type="Gene3D" id="3.40.50.150">
    <property type="entry name" value="Vaccinia Virus protein VP39"/>
    <property type="match status" value="1"/>
</dbReference>
<dbReference type="GO" id="GO:0006298">
    <property type="term" value="P:mismatch repair"/>
    <property type="evidence" value="ECO:0007669"/>
    <property type="project" value="TreeGrafter"/>
</dbReference>
<dbReference type="RefSeq" id="WP_011460158.1">
    <property type="nucleotide sequence ID" value="NC_007907.1"/>
</dbReference>
<evidence type="ECO:0000313" key="5">
    <source>
        <dbReference type="Proteomes" id="UP000001946"/>
    </source>
</evidence>
<dbReference type="Pfam" id="PF02086">
    <property type="entry name" value="MethyltransfD12"/>
    <property type="match status" value="1"/>
</dbReference>
<keyword evidence="1" id="KW-0489">Methyltransferase</keyword>
<evidence type="ECO:0008006" key="6">
    <source>
        <dbReference type="Google" id="ProtNLM"/>
    </source>
</evidence>
<dbReference type="PRINTS" id="PR00505">
    <property type="entry name" value="D12N6MTFRASE"/>
</dbReference>
<dbReference type="REBASE" id="12155">
    <property type="entry name" value="M.DhaYORF2200P"/>
</dbReference>
<dbReference type="EMBL" id="AP008230">
    <property type="protein sequence ID" value="BAE83989.1"/>
    <property type="molecule type" value="Genomic_DNA"/>
</dbReference>
<dbReference type="GO" id="GO:0009007">
    <property type="term" value="F:site-specific DNA-methyltransferase (adenine-specific) activity"/>
    <property type="evidence" value="ECO:0007669"/>
    <property type="project" value="UniProtKB-EC"/>
</dbReference>
<accession>Q24VF3</accession>
<gene>
    <name evidence="4" type="ordered locus">DSY2200</name>
</gene>
<keyword evidence="2" id="KW-0808">Transferase</keyword>
<sequence length="194" mass="22823">MNTVLKYPGSKWSIADWITSHMPEHHTYLEPYLGSGAVLFRKRPSPIETVNDLDGLVINLFQVIRKFPEELARLIAATPYSRFEYDSTFDLPIPTDPLQMARCFLIQCWQGHGFRANGYKVGWRNDVQGREKAYALSNWYRLPTWILEAAERLRKVHPPFATALFRANIPEMCTYVQDWNEWDKKHKERQMSLF</sequence>
<dbReference type="InterPro" id="IPR029063">
    <property type="entry name" value="SAM-dependent_MTases_sf"/>
</dbReference>
<dbReference type="GO" id="GO:0009307">
    <property type="term" value="P:DNA restriction-modification system"/>
    <property type="evidence" value="ECO:0007669"/>
    <property type="project" value="InterPro"/>
</dbReference>
<keyword evidence="5" id="KW-1185">Reference proteome</keyword>
<dbReference type="GO" id="GO:1904047">
    <property type="term" value="F:S-adenosyl-L-methionine binding"/>
    <property type="evidence" value="ECO:0007669"/>
    <property type="project" value="TreeGrafter"/>
</dbReference>
<keyword evidence="3" id="KW-0949">S-adenosyl-L-methionine</keyword>
<protein>
    <recommendedName>
        <fullName evidence="6">DNA adenine methylase</fullName>
    </recommendedName>
</protein>